<organism evidence="2 3">
    <name type="scientific">Falco tinnunculus</name>
    <name type="common">Common kestrel</name>
    <dbReference type="NCBI Taxonomy" id="100819"/>
    <lineage>
        <taxon>Eukaryota</taxon>
        <taxon>Metazoa</taxon>
        <taxon>Chordata</taxon>
        <taxon>Craniata</taxon>
        <taxon>Vertebrata</taxon>
        <taxon>Euteleostomi</taxon>
        <taxon>Archelosauria</taxon>
        <taxon>Archosauria</taxon>
        <taxon>Dinosauria</taxon>
        <taxon>Saurischia</taxon>
        <taxon>Theropoda</taxon>
        <taxon>Coelurosauria</taxon>
        <taxon>Aves</taxon>
        <taxon>Neognathae</taxon>
        <taxon>Neoaves</taxon>
        <taxon>Telluraves</taxon>
        <taxon>Australaves</taxon>
        <taxon>Falconiformes</taxon>
        <taxon>Falconidae</taxon>
        <taxon>Falco</taxon>
    </lineage>
</organism>
<feature type="region of interest" description="Disordered" evidence="1">
    <location>
        <begin position="325"/>
        <end position="354"/>
    </location>
</feature>
<accession>A0A8C4VAJ9</accession>
<reference evidence="2" key="1">
    <citation type="submission" date="2025-08" db="UniProtKB">
        <authorList>
            <consortium name="Ensembl"/>
        </authorList>
    </citation>
    <scope>IDENTIFICATION</scope>
</reference>
<reference evidence="2" key="2">
    <citation type="submission" date="2025-09" db="UniProtKB">
        <authorList>
            <consortium name="Ensembl"/>
        </authorList>
    </citation>
    <scope>IDENTIFICATION</scope>
</reference>
<dbReference type="AlphaFoldDB" id="A0A8C4VAJ9"/>
<dbReference type="PANTHER" id="PTHR14330">
    <property type="entry name" value="A-KINASE-INTERACTING PROTEIN 1"/>
    <property type="match status" value="1"/>
</dbReference>
<protein>
    <recommendedName>
        <fullName evidence="4">A-kinase interacting protein 1</fullName>
    </recommendedName>
</protein>
<feature type="region of interest" description="Disordered" evidence="1">
    <location>
        <begin position="125"/>
        <end position="253"/>
    </location>
</feature>
<dbReference type="PANTHER" id="PTHR14330:SF2">
    <property type="entry name" value="A-KINASE-INTERACTING PROTEIN 1"/>
    <property type="match status" value="1"/>
</dbReference>
<evidence type="ECO:0000313" key="2">
    <source>
        <dbReference type="Ensembl" id="ENSFTIP00000023516.1"/>
    </source>
</evidence>
<dbReference type="Ensembl" id="ENSFTIT00000024508.1">
    <property type="protein sequence ID" value="ENSFTIP00000023516.1"/>
    <property type="gene ID" value="ENSFTIG00000015130.1"/>
</dbReference>
<keyword evidence="3" id="KW-1185">Reference proteome</keyword>
<dbReference type="OMA" id="GPAGWIP"/>
<dbReference type="GO" id="GO:0005654">
    <property type="term" value="C:nucleoplasm"/>
    <property type="evidence" value="ECO:0007669"/>
    <property type="project" value="TreeGrafter"/>
</dbReference>
<feature type="compositionally biased region" description="Low complexity" evidence="1">
    <location>
        <begin position="29"/>
        <end position="51"/>
    </location>
</feature>
<feature type="compositionally biased region" description="Low complexity" evidence="1">
    <location>
        <begin position="125"/>
        <end position="146"/>
    </location>
</feature>
<evidence type="ECO:0000313" key="3">
    <source>
        <dbReference type="Proteomes" id="UP000694562"/>
    </source>
</evidence>
<feature type="compositionally biased region" description="Low complexity" evidence="1">
    <location>
        <begin position="212"/>
        <end position="224"/>
    </location>
</feature>
<feature type="region of interest" description="Disordered" evidence="1">
    <location>
        <begin position="1"/>
        <end position="51"/>
    </location>
</feature>
<dbReference type="OrthoDB" id="5945634at2759"/>
<sequence length="396" mass="39618">MEGGRAGRTAGLARDVLERARRRRRRPAGRLPASGPVSAAGPAGRLPASGPVSAAGPAGWIPASGPVSAAGPAGWLPASGPVSAAGPAGWIPASGPVSAAGPAGWIPASGPVSAAGPAGRIPASGPVSAAGPAGRLPASGPVSAGGTAPGPGPGPCRGRRPGRGSEAALPHRAGPGGCGTARVPQRPSAPAGRPGPCPALGTVRAGSPAMPAPCRGRAPSRSRPGPGGRRGGAEPRSAAGSGAAPGAGRPGRAAPSWAVRYGRCLALQEEDSERLSAAFASIVNLMNQATRECEKYYSFMAACRCKEHEIKHICRYHGRQAGERELESSEEEGPEASVAPSQARTCQRHSRQPSEDIYIEVSPGTYSVTATSEDMVQQTHVVDVNAGQSIDLTFVL</sequence>
<dbReference type="GO" id="GO:1901222">
    <property type="term" value="P:regulation of non-canonical NF-kappaB signal transduction"/>
    <property type="evidence" value="ECO:0007669"/>
    <property type="project" value="InterPro"/>
</dbReference>
<evidence type="ECO:0000256" key="1">
    <source>
        <dbReference type="SAM" id="MobiDB-lite"/>
    </source>
</evidence>
<proteinExistence type="predicted"/>
<dbReference type="InterPro" id="IPR033214">
    <property type="entry name" value="AKIP1"/>
</dbReference>
<evidence type="ECO:0008006" key="4">
    <source>
        <dbReference type="Google" id="ProtNLM"/>
    </source>
</evidence>
<name>A0A8C4VAJ9_FALTI</name>
<dbReference type="Proteomes" id="UP000694562">
    <property type="component" value="Unplaced"/>
</dbReference>